<evidence type="ECO:0000256" key="2">
    <source>
        <dbReference type="ARBA" id="ARBA00016807"/>
    </source>
</evidence>
<feature type="domain" description="Myb/SANT-like DNA-binding" evidence="6">
    <location>
        <begin position="14"/>
        <end position="90"/>
    </location>
</feature>
<evidence type="ECO:0000256" key="4">
    <source>
        <dbReference type="ARBA" id="ARBA00023163"/>
    </source>
</evidence>
<feature type="non-terminal residue" evidence="7">
    <location>
        <position position="1"/>
    </location>
</feature>
<evidence type="ECO:0000256" key="1">
    <source>
        <dbReference type="ARBA" id="ARBA00011764"/>
    </source>
</evidence>
<dbReference type="Pfam" id="PF13873">
    <property type="entry name" value="Myb_DNA-bind_5"/>
    <property type="match status" value="1"/>
</dbReference>
<sequence>HRMSCKENINPSKSKHYTNIERKVFLQILERYKQIVEIKKSDTTTLKDKEVAWTEICATYNESSLIAQERTIQQLKKLWTNLKQGQRDALTKERQARMATGEGPEVSQITIDPDISNITPHLMKTAPRQFISNMTESCLNAVIESNFRNTPEKIGKERRNKKQRATVYEIPDAEEKLRMERIKQVMKQEQQLADIKLQHEEKIAKIQENHLEEINQLKLRNLKEIHNIQIQINKTKLRILEHDLKIKENK</sequence>
<comment type="subunit">
    <text evidence="1">Self-associates forming complexes of several hundred monomers.</text>
</comment>
<keyword evidence="3" id="KW-0805">Transcription regulation</keyword>
<protein>
    <recommendedName>
        <fullName evidence="2">Regulatory protein zeste</fullName>
    </recommendedName>
</protein>
<evidence type="ECO:0000259" key="6">
    <source>
        <dbReference type="Pfam" id="PF13873"/>
    </source>
</evidence>
<organism evidence="7 8">
    <name type="scientific">Mycetomoellerius zeteki</name>
    <dbReference type="NCBI Taxonomy" id="64791"/>
    <lineage>
        <taxon>Eukaryota</taxon>
        <taxon>Metazoa</taxon>
        <taxon>Ecdysozoa</taxon>
        <taxon>Arthropoda</taxon>
        <taxon>Hexapoda</taxon>
        <taxon>Insecta</taxon>
        <taxon>Pterygota</taxon>
        <taxon>Neoptera</taxon>
        <taxon>Endopterygota</taxon>
        <taxon>Hymenoptera</taxon>
        <taxon>Apocrita</taxon>
        <taxon>Aculeata</taxon>
        <taxon>Formicoidea</taxon>
        <taxon>Formicidae</taxon>
        <taxon>Myrmicinae</taxon>
        <taxon>Mycetomoellerius</taxon>
    </lineage>
</organism>
<evidence type="ECO:0000256" key="5">
    <source>
        <dbReference type="ARBA" id="ARBA00025466"/>
    </source>
</evidence>
<evidence type="ECO:0000313" key="8">
    <source>
        <dbReference type="Proteomes" id="UP000075809"/>
    </source>
</evidence>
<dbReference type="PANTHER" id="PTHR21411:SF0">
    <property type="entry name" value="REGULATORY PROTEIN ZESTE"/>
    <property type="match status" value="1"/>
</dbReference>
<dbReference type="InterPro" id="IPR028002">
    <property type="entry name" value="Myb_DNA-bind_5"/>
</dbReference>
<accession>A0A151X5B7</accession>
<proteinExistence type="predicted"/>
<keyword evidence="4" id="KW-0804">Transcription</keyword>
<dbReference type="AlphaFoldDB" id="A0A151X5B7"/>
<gene>
    <name evidence="7" type="ORF">ALC60_05538</name>
</gene>
<comment type="function">
    <text evidence="5">Involved in transvection phenomena (= synapsis-dependent gene expression), where the synaptic pairing of chromosomes carrying genes with which zeste interacts influences the expression of these genes. Zeste binds to DNA and stimulates transcription from a nearby promoter.</text>
</comment>
<reference evidence="7 8" key="1">
    <citation type="submission" date="2015-09" db="EMBL/GenBank/DDBJ databases">
        <title>Trachymyrmex zeteki WGS genome.</title>
        <authorList>
            <person name="Nygaard S."/>
            <person name="Hu H."/>
            <person name="Boomsma J."/>
            <person name="Zhang G."/>
        </authorList>
    </citation>
    <scope>NUCLEOTIDE SEQUENCE [LARGE SCALE GENOMIC DNA]</scope>
    <source>
        <strain evidence="7">Tzet28-1</strain>
        <tissue evidence="7">Whole body</tissue>
    </source>
</reference>
<dbReference type="STRING" id="64791.A0A151X5B7"/>
<keyword evidence="8" id="KW-1185">Reference proteome</keyword>
<dbReference type="EMBL" id="KQ982517">
    <property type="protein sequence ID" value="KYQ55567.1"/>
    <property type="molecule type" value="Genomic_DNA"/>
</dbReference>
<evidence type="ECO:0000256" key="3">
    <source>
        <dbReference type="ARBA" id="ARBA00023015"/>
    </source>
</evidence>
<dbReference type="Proteomes" id="UP000075809">
    <property type="component" value="Unassembled WGS sequence"/>
</dbReference>
<name>A0A151X5B7_9HYME</name>
<evidence type="ECO:0000313" key="7">
    <source>
        <dbReference type="EMBL" id="KYQ55567.1"/>
    </source>
</evidence>
<dbReference type="PANTHER" id="PTHR21411">
    <property type="entry name" value="APONTIC"/>
    <property type="match status" value="1"/>
</dbReference>